<gene>
    <name evidence="1" type="ORF">HNAJ_LOCUS300</name>
</gene>
<dbReference type="Proteomes" id="UP000278807">
    <property type="component" value="Unassembled WGS sequence"/>
</dbReference>
<dbReference type="STRING" id="102285.A0A0R3T0G0"/>
<accession>A0A0R3T0G0</accession>
<evidence type="ECO:0000313" key="2">
    <source>
        <dbReference type="Proteomes" id="UP000278807"/>
    </source>
</evidence>
<dbReference type="OrthoDB" id="6287114at2759"/>
<dbReference type="AlphaFoldDB" id="A0A0R3T0G0"/>
<evidence type="ECO:0000313" key="3">
    <source>
        <dbReference type="WBParaSite" id="HNAJ_0000029901-mRNA-1"/>
    </source>
</evidence>
<name>A0A0R3T0G0_RODNA</name>
<dbReference type="EMBL" id="UZAE01000071">
    <property type="protein sequence ID" value="VDN96159.1"/>
    <property type="molecule type" value="Genomic_DNA"/>
</dbReference>
<organism evidence="3">
    <name type="scientific">Rodentolepis nana</name>
    <name type="common">Dwarf tapeworm</name>
    <name type="synonym">Hymenolepis nana</name>
    <dbReference type="NCBI Taxonomy" id="102285"/>
    <lineage>
        <taxon>Eukaryota</taxon>
        <taxon>Metazoa</taxon>
        <taxon>Spiralia</taxon>
        <taxon>Lophotrochozoa</taxon>
        <taxon>Platyhelminthes</taxon>
        <taxon>Cestoda</taxon>
        <taxon>Eucestoda</taxon>
        <taxon>Cyclophyllidea</taxon>
        <taxon>Hymenolepididae</taxon>
        <taxon>Rodentolepis</taxon>
    </lineage>
</organism>
<proteinExistence type="predicted"/>
<dbReference type="SUPFAM" id="SSF81606">
    <property type="entry name" value="PP2C-like"/>
    <property type="match status" value="1"/>
</dbReference>
<dbReference type="WBParaSite" id="HNAJ_0000029901-mRNA-1">
    <property type="protein sequence ID" value="HNAJ_0000029901-mRNA-1"/>
    <property type="gene ID" value="HNAJ_0000029901"/>
</dbReference>
<dbReference type="Gene3D" id="3.60.40.10">
    <property type="entry name" value="PPM-type phosphatase domain"/>
    <property type="match status" value="1"/>
</dbReference>
<sequence length="346" mass="38729">MAASRCLFSKVVRSSSKGPYKLSALLTRAPSRKFREICDDVSSASNKKMSTEEVNSRIYESEFYCFPDDHGIGFTANQLDVNRPVEDRWSAFRLGGTMRFENQEGFYDSSHPMAPYADDFPGGHLFTVVDGHAGHTCAHAVNMLHADYITASLLPQQILKPIYTALSKPILMNAPPQWHIEVPPLIRLLQSLCLHGSALFSKCRRTIRRAILEEAYPLTSRPSFDKLPPLTIASLSFHIRAISATKQNFPHSTLWTPYCTRALKFTLIDPSIYPATPQCTNERERDAIEASAHVRRRILINTKIPPLSSSPPHFPYSLQPNYSSTGTSPSSCTEFCYVSVTGLIFP</sequence>
<protein>
    <submittedName>
        <fullName evidence="3">PPM-type phosphatase domain-containing protein</fullName>
    </submittedName>
</protein>
<evidence type="ECO:0000313" key="1">
    <source>
        <dbReference type="EMBL" id="VDN96159.1"/>
    </source>
</evidence>
<reference evidence="1 2" key="2">
    <citation type="submission" date="2018-11" db="EMBL/GenBank/DDBJ databases">
        <authorList>
            <consortium name="Pathogen Informatics"/>
        </authorList>
    </citation>
    <scope>NUCLEOTIDE SEQUENCE [LARGE SCALE GENOMIC DNA]</scope>
</reference>
<reference evidence="3" key="1">
    <citation type="submission" date="2017-02" db="UniProtKB">
        <authorList>
            <consortium name="WormBaseParasite"/>
        </authorList>
    </citation>
    <scope>IDENTIFICATION</scope>
</reference>
<keyword evidence="2" id="KW-1185">Reference proteome</keyword>
<dbReference type="InterPro" id="IPR036457">
    <property type="entry name" value="PPM-type-like_dom_sf"/>
</dbReference>